<comment type="similarity">
    <text evidence="2">Belongs to the bacterial solute-binding protein 1 family.</text>
</comment>
<accession>A0A2V4T4Y9</accession>
<proteinExistence type="inferred from homology"/>
<gene>
    <name evidence="3" type="ORF">C7410_119114</name>
</gene>
<name>A0A2V4T4Y9_9BURK</name>
<dbReference type="PROSITE" id="PS51318">
    <property type="entry name" value="TAT"/>
    <property type="match status" value="1"/>
</dbReference>
<sequence>MNEVGEFEGSSRRRFLQFCSMSCIAAAGLTASVRRAGAAEALNLYTWSAGVDTVRRQLAAFQKATGLAVNYNNLPFAQYREAMVTKFVGQAPIDALWVSDGWLPEWADAGWIAPIDSRPELMRYNADVQDFCVQSACYKGRQYGMTYYTDYMAFLYDAEILQKAGFSEPPATWDELVSQSLKIRQMGLSNYPLMLSMAHESWTIEFMSSLVFSHGGRFVDDSGHAVMGDPRHGAMSALQWVVDAVNKHRIVSPACVELGELNGFKAVASGNHAFALLPRYRIQALNDPRQSHVAGRIRHALMPAGPSGSHATVAWMRMHAMSAAAAGDKARAANAARLIEAFGGKFGGQYAFQKAMFLDTGTAFGVKSLFNDPEVRAAYEKYGDFAMFQKQQDLAWRKDVIARWFGEWDEANSTAWQAAILGRSSVTDALKTAAAKWTELSRSA</sequence>
<reference evidence="3 4" key="1">
    <citation type="submission" date="2018-06" db="EMBL/GenBank/DDBJ databases">
        <title>Genomic Encyclopedia of Type Strains, Phase IV (KMG-V): Genome sequencing to study the core and pangenomes of soil and plant-associated prokaryotes.</title>
        <authorList>
            <person name="Whitman W."/>
        </authorList>
    </citation>
    <scope>NUCLEOTIDE SEQUENCE [LARGE SCALE GENOMIC DNA]</scope>
    <source>
        <strain evidence="3 4">SRCL-318</strain>
    </source>
</reference>
<dbReference type="AlphaFoldDB" id="A0A2V4T4Y9"/>
<protein>
    <submittedName>
        <fullName evidence="3">Multiple sugar transport system substrate-binding protein</fullName>
    </submittedName>
</protein>
<evidence type="ECO:0000313" key="3">
    <source>
        <dbReference type="EMBL" id="PYE19672.1"/>
    </source>
</evidence>
<dbReference type="GO" id="GO:0042597">
    <property type="term" value="C:periplasmic space"/>
    <property type="evidence" value="ECO:0007669"/>
    <property type="project" value="UniProtKB-SubCell"/>
</dbReference>
<dbReference type="Gene3D" id="3.40.190.10">
    <property type="entry name" value="Periplasmic binding protein-like II"/>
    <property type="match status" value="1"/>
</dbReference>
<evidence type="ECO:0000256" key="2">
    <source>
        <dbReference type="ARBA" id="ARBA00008520"/>
    </source>
</evidence>
<dbReference type="InterPro" id="IPR050490">
    <property type="entry name" value="Bact_solute-bd_prot1"/>
</dbReference>
<dbReference type="InterPro" id="IPR006059">
    <property type="entry name" value="SBP"/>
</dbReference>
<dbReference type="Pfam" id="PF01547">
    <property type="entry name" value="SBP_bac_1"/>
    <property type="match status" value="1"/>
</dbReference>
<dbReference type="OrthoDB" id="5890863at2"/>
<dbReference type="RefSeq" id="WP_110856334.1">
    <property type="nucleotide sequence ID" value="NZ_QJSQ01000019.1"/>
</dbReference>
<comment type="caution">
    <text evidence="3">The sequence shown here is derived from an EMBL/GenBank/DDBJ whole genome shotgun (WGS) entry which is preliminary data.</text>
</comment>
<dbReference type="EMBL" id="QJSQ01000019">
    <property type="protein sequence ID" value="PYE19672.1"/>
    <property type="molecule type" value="Genomic_DNA"/>
</dbReference>
<organism evidence="3 4">
    <name type="scientific">Paraburkholderia silvatlantica</name>
    <dbReference type="NCBI Taxonomy" id="321895"/>
    <lineage>
        <taxon>Bacteria</taxon>
        <taxon>Pseudomonadati</taxon>
        <taxon>Pseudomonadota</taxon>
        <taxon>Betaproteobacteria</taxon>
        <taxon>Burkholderiales</taxon>
        <taxon>Burkholderiaceae</taxon>
        <taxon>Paraburkholderia</taxon>
    </lineage>
</organism>
<dbReference type="Proteomes" id="UP000247772">
    <property type="component" value="Unassembled WGS sequence"/>
</dbReference>
<dbReference type="InterPro" id="IPR006311">
    <property type="entry name" value="TAT_signal"/>
</dbReference>
<keyword evidence="3" id="KW-0813">Transport</keyword>
<dbReference type="SUPFAM" id="SSF53850">
    <property type="entry name" value="Periplasmic binding protein-like II"/>
    <property type="match status" value="1"/>
</dbReference>
<evidence type="ECO:0000256" key="1">
    <source>
        <dbReference type="ARBA" id="ARBA00004418"/>
    </source>
</evidence>
<comment type="subcellular location">
    <subcellularLocation>
        <location evidence="1">Periplasm</location>
    </subcellularLocation>
</comment>
<dbReference type="PANTHER" id="PTHR43649:SF12">
    <property type="entry name" value="DIACETYLCHITOBIOSE BINDING PROTEIN DASA"/>
    <property type="match status" value="1"/>
</dbReference>
<dbReference type="PANTHER" id="PTHR43649">
    <property type="entry name" value="ARABINOSE-BINDING PROTEIN-RELATED"/>
    <property type="match status" value="1"/>
</dbReference>
<keyword evidence="3" id="KW-0762">Sugar transport</keyword>
<evidence type="ECO:0000313" key="4">
    <source>
        <dbReference type="Proteomes" id="UP000247772"/>
    </source>
</evidence>